<keyword evidence="8" id="KW-1185">Reference proteome</keyword>
<dbReference type="EMBL" id="CP032626">
    <property type="protein sequence ID" value="AYF92616.1"/>
    <property type="molecule type" value="Genomic_DNA"/>
</dbReference>
<dbReference type="Gene3D" id="3.40.50.10240">
    <property type="entry name" value="Thiamin pyrophosphokinase, catalytic domain"/>
    <property type="match status" value="1"/>
</dbReference>
<reference evidence="7 8" key="1">
    <citation type="submission" date="2018-09" db="EMBL/GenBank/DDBJ databases">
        <title>Genome sequencing of strain BHWM-4.</title>
        <authorList>
            <person name="Heo J."/>
            <person name="Kim S.-J."/>
            <person name="Kwon S.-W."/>
        </authorList>
    </citation>
    <scope>NUCLEOTIDE SEQUENCE [LARGE SCALE GENOMIC DNA]</scope>
    <source>
        <strain evidence="7 8">BHWM-4</strain>
    </source>
</reference>
<evidence type="ECO:0000256" key="3">
    <source>
        <dbReference type="ARBA" id="ARBA00022777"/>
    </source>
</evidence>
<dbReference type="InterPro" id="IPR036759">
    <property type="entry name" value="TPK_catalytic_sf"/>
</dbReference>
<dbReference type="SUPFAM" id="SSF63999">
    <property type="entry name" value="Thiamin pyrophosphokinase, catalytic domain"/>
    <property type="match status" value="1"/>
</dbReference>
<keyword evidence="1 7" id="KW-0808">Transferase</keyword>
<evidence type="ECO:0000259" key="6">
    <source>
        <dbReference type="SMART" id="SM00983"/>
    </source>
</evidence>
<dbReference type="CDD" id="cd07995">
    <property type="entry name" value="TPK"/>
    <property type="match status" value="1"/>
</dbReference>
<dbReference type="OrthoDB" id="9804377at2"/>
<evidence type="ECO:0000313" key="8">
    <source>
        <dbReference type="Proteomes" id="UP000272003"/>
    </source>
</evidence>
<dbReference type="Proteomes" id="UP000272003">
    <property type="component" value="Chromosome"/>
</dbReference>
<dbReference type="SMART" id="SM00983">
    <property type="entry name" value="TPK_B1_binding"/>
    <property type="match status" value="1"/>
</dbReference>
<dbReference type="NCBIfam" id="TIGR01378">
    <property type="entry name" value="thi_PPkinase"/>
    <property type="match status" value="1"/>
</dbReference>
<dbReference type="GO" id="GO:0004788">
    <property type="term" value="F:thiamine diphosphokinase activity"/>
    <property type="evidence" value="ECO:0007669"/>
    <property type="project" value="UniProtKB-UniRule"/>
</dbReference>
<dbReference type="EC" id="2.7.6.2" evidence="5"/>
<dbReference type="PANTHER" id="PTHR41299:SF1">
    <property type="entry name" value="THIAMINE PYROPHOSPHOKINASE"/>
    <property type="match status" value="1"/>
</dbReference>
<keyword evidence="3 7" id="KW-0418">Kinase</keyword>
<evidence type="ECO:0000313" key="7">
    <source>
        <dbReference type="EMBL" id="AYF92616.1"/>
    </source>
</evidence>
<dbReference type="KEGG" id="abom:D7I45_03560"/>
<dbReference type="GO" id="GO:0006772">
    <property type="term" value="P:thiamine metabolic process"/>
    <property type="evidence" value="ECO:0007669"/>
    <property type="project" value="UniProtKB-UniRule"/>
</dbReference>
<dbReference type="InterPro" id="IPR006282">
    <property type="entry name" value="Thi_PPkinase"/>
</dbReference>
<dbReference type="RefSeq" id="WP_120784383.1">
    <property type="nucleotide sequence ID" value="NZ_CP032626.1"/>
</dbReference>
<keyword evidence="2" id="KW-0547">Nucleotide-binding</keyword>
<dbReference type="GO" id="GO:0005524">
    <property type="term" value="F:ATP binding"/>
    <property type="evidence" value="ECO:0007669"/>
    <property type="project" value="UniProtKB-KW"/>
</dbReference>
<dbReference type="InterPro" id="IPR053149">
    <property type="entry name" value="TPK"/>
</dbReference>
<dbReference type="GO" id="GO:0030975">
    <property type="term" value="F:thiamine binding"/>
    <property type="evidence" value="ECO:0007669"/>
    <property type="project" value="InterPro"/>
</dbReference>
<dbReference type="PANTHER" id="PTHR41299">
    <property type="entry name" value="THIAMINE PYROPHOSPHOKINASE"/>
    <property type="match status" value="1"/>
</dbReference>
<dbReference type="GO" id="GO:0016301">
    <property type="term" value="F:kinase activity"/>
    <property type="evidence" value="ECO:0007669"/>
    <property type="project" value="UniProtKB-KW"/>
</dbReference>
<name>A0A387AV50_9LACO</name>
<proteinExistence type="predicted"/>
<feature type="domain" description="Thiamin pyrophosphokinase thiamin-binding" evidence="6">
    <location>
        <begin position="145"/>
        <end position="207"/>
    </location>
</feature>
<evidence type="ECO:0000256" key="2">
    <source>
        <dbReference type="ARBA" id="ARBA00022741"/>
    </source>
</evidence>
<organism evidence="7 8">
    <name type="scientific">Apilactobacillus bombintestini</name>
    <dbReference type="NCBI Taxonomy" id="2419772"/>
    <lineage>
        <taxon>Bacteria</taxon>
        <taxon>Bacillati</taxon>
        <taxon>Bacillota</taxon>
        <taxon>Bacilli</taxon>
        <taxon>Lactobacillales</taxon>
        <taxon>Lactobacillaceae</taxon>
        <taxon>Apilactobacillus</taxon>
    </lineage>
</organism>
<dbReference type="Pfam" id="PF04265">
    <property type="entry name" value="TPK_B1_binding"/>
    <property type="match status" value="1"/>
</dbReference>
<protein>
    <recommendedName>
        <fullName evidence="5">Thiamine diphosphokinase</fullName>
        <ecNumber evidence="5">2.7.6.2</ecNumber>
    </recommendedName>
</protein>
<dbReference type="InterPro" id="IPR007371">
    <property type="entry name" value="TPK_catalytic"/>
</dbReference>
<accession>A0A387AV50</accession>
<dbReference type="AlphaFoldDB" id="A0A387AV50"/>
<dbReference type="GO" id="GO:0009229">
    <property type="term" value="P:thiamine diphosphate biosynthetic process"/>
    <property type="evidence" value="ECO:0007669"/>
    <property type="project" value="InterPro"/>
</dbReference>
<evidence type="ECO:0000256" key="1">
    <source>
        <dbReference type="ARBA" id="ARBA00022679"/>
    </source>
</evidence>
<evidence type="ECO:0000256" key="5">
    <source>
        <dbReference type="NCBIfam" id="TIGR01378"/>
    </source>
</evidence>
<sequence length="216" mass="24565">MKVVNLLVGGPSDLWPTSFKNNEVSGDWIGVDRGNFWLINKGIDPRIAIGDFDSMNSEEFKLVSDHVKDIRRFNPVKDFTDTQLALRIASEELNADVINIFGATGGRLDHFMSNILMATEPKFKSIVEKIRIVDVQNTIQYFLPGLKKVVKKESDKKYLAFIPLNKMKLSIWNAKYTLDNHEVPRPFAYSSNEFIGEEANFSFDKGIVCVIQSKDK</sequence>
<dbReference type="InterPro" id="IPR007373">
    <property type="entry name" value="Thiamin_PyroPKinase_B1-bd"/>
</dbReference>
<dbReference type="Pfam" id="PF04263">
    <property type="entry name" value="TPK_catalytic"/>
    <property type="match status" value="1"/>
</dbReference>
<evidence type="ECO:0000256" key="4">
    <source>
        <dbReference type="ARBA" id="ARBA00022840"/>
    </source>
</evidence>
<keyword evidence="4" id="KW-0067">ATP-binding</keyword>
<gene>
    <name evidence="7" type="ORF">D7I45_03560</name>
</gene>